<dbReference type="PANTHER" id="PTHR10672:SF3">
    <property type="entry name" value="PROTEIN HU-LI TAI SHAO"/>
    <property type="match status" value="1"/>
</dbReference>
<organism evidence="3 4">
    <name type="scientific">Pacificispira spongiicola</name>
    <dbReference type="NCBI Taxonomy" id="2729598"/>
    <lineage>
        <taxon>Bacteria</taxon>
        <taxon>Pseudomonadati</taxon>
        <taxon>Pseudomonadota</taxon>
        <taxon>Alphaproteobacteria</taxon>
        <taxon>Rhodospirillales</taxon>
        <taxon>Rhodospirillaceae</taxon>
        <taxon>Pacificispira</taxon>
    </lineage>
</organism>
<sequence>MSVTSLSEVREGTLDYRQEREDLACAFRWTARLNMHESVANHFSLAVSDDGTEFLVNPYGRHFSRMRASDLLLLNAKEENPEGLGDTIDPTAFAIHSAMHRNNPQARCVLHVHSKYSLALATLKDTSMPPIDQNTMRFYNRIAVDTGFDGMGLGDEAERLSTTLGNGSVLLLGQHGVVTVGETVAKAFDELYYFEKACETLITALSTGRELNVASPEVAEKTAQQWENYPGACEKHFAALRDILDEEEPGYRS</sequence>
<name>A0A7Y0HE53_9PROT</name>
<dbReference type="PANTHER" id="PTHR10672">
    <property type="entry name" value="ADDUCIN"/>
    <property type="match status" value="1"/>
</dbReference>
<dbReference type="InterPro" id="IPR051017">
    <property type="entry name" value="Aldolase-II_Adducin_sf"/>
</dbReference>
<dbReference type="SUPFAM" id="SSF53639">
    <property type="entry name" value="AraD/HMP-PK domain-like"/>
    <property type="match status" value="1"/>
</dbReference>
<dbReference type="SMART" id="SM01007">
    <property type="entry name" value="Aldolase_II"/>
    <property type="match status" value="1"/>
</dbReference>
<evidence type="ECO:0000313" key="3">
    <source>
        <dbReference type="EMBL" id="NMM43148.1"/>
    </source>
</evidence>
<keyword evidence="4" id="KW-1185">Reference proteome</keyword>
<evidence type="ECO:0000256" key="1">
    <source>
        <dbReference type="ARBA" id="ARBA00037961"/>
    </source>
</evidence>
<dbReference type="Proteomes" id="UP000539372">
    <property type="component" value="Unassembled WGS sequence"/>
</dbReference>
<dbReference type="Pfam" id="PF00596">
    <property type="entry name" value="Aldolase_II"/>
    <property type="match status" value="1"/>
</dbReference>
<dbReference type="GO" id="GO:0005856">
    <property type="term" value="C:cytoskeleton"/>
    <property type="evidence" value="ECO:0007669"/>
    <property type="project" value="TreeGrafter"/>
</dbReference>
<dbReference type="InterPro" id="IPR036409">
    <property type="entry name" value="Aldolase_II/adducin_N_sf"/>
</dbReference>
<comment type="caution">
    <text evidence="3">The sequence shown here is derived from an EMBL/GenBank/DDBJ whole genome shotgun (WGS) entry which is preliminary data.</text>
</comment>
<dbReference type="NCBIfam" id="NF005689">
    <property type="entry name" value="PRK07490.1"/>
    <property type="match status" value="1"/>
</dbReference>
<reference evidence="3 4" key="1">
    <citation type="submission" date="2020-04" db="EMBL/GenBank/DDBJ databases">
        <title>Rhodospirillaceae bacterium KN72 isolated from deep sea.</title>
        <authorList>
            <person name="Zhang D.-C."/>
        </authorList>
    </citation>
    <scope>NUCLEOTIDE SEQUENCE [LARGE SCALE GENOMIC DNA]</scope>
    <source>
        <strain evidence="3 4">KN72</strain>
    </source>
</reference>
<proteinExistence type="inferred from homology"/>
<dbReference type="Gene3D" id="3.40.225.10">
    <property type="entry name" value="Class II aldolase/adducin N-terminal domain"/>
    <property type="match status" value="1"/>
</dbReference>
<evidence type="ECO:0000259" key="2">
    <source>
        <dbReference type="SMART" id="SM01007"/>
    </source>
</evidence>
<dbReference type="AlphaFoldDB" id="A0A7Y0HE53"/>
<dbReference type="GO" id="GO:0051015">
    <property type="term" value="F:actin filament binding"/>
    <property type="evidence" value="ECO:0007669"/>
    <property type="project" value="TreeGrafter"/>
</dbReference>
<gene>
    <name evidence="3" type="ORF">HH303_01575</name>
</gene>
<evidence type="ECO:0000313" key="4">
    <source>
        <dbReference type="Proteomes" id="UP000539372"/>
    </source>
</evidence>
<dbReference type="InterPro" id="IPR001303">
    <property type="entry name" value="Aldolase_II/adducin_N"/>
</dbReference>
<dbReference type="EMBL" id="JABBNT010000001">
    <property type="protein sequence ID" value="NMM43148.1"/>
    <property type="molecule type" value="Genomic_DNA"/>
</dbReference>
<comment type="similarity">
    <text evidence="1">Belongs to the aldolase class II family.</text>
</comment>
<feature type="domain" description="Class II aldolase/adducin N-terminal" evidence="2">
    <location>
        <begin position="21"/>
        <end position="202"/>
    </location>
</feature>
<dbReference type="RefSeq" id="WP_169623449.1">
    <property type="nucleotide sequence ID" value="NZ_JABBNT010000001.1"/>
</dbReference>
<protein>
    <recommendedName>
        <fullName evidence="2">Class II aldolase/adducin N-terminal domain-containing protein</fullName>
    </recommendedName>
</protein>
<accession>A0A7Y0HE53</accession>